<dbReference type="InterPro" id="IPR022138">
    <property type="entry name" value="DUF3670"/>
</dbReference>
<dbReference type="FunFam" id="3.40.50.10810:FF:000031">
    <property type="entry name" value="Helicase, SNF2/RAD54 family"/>
    <property type="match status" value="1"/>
</dbReference>
<feature type="domain" description="Helicase C-terminal" evidence="4">
    <location>
        <begin position="776"/>
        <end position="938"/>
    </location>
</feature>
<feature type="domain" description="Helicase ATP-binding" evidence="3">
    <location>
        <begin position="464"/>
        <end position="649"/>
    </location>
</feature>
<reference evidence="5 6" key="1">
    <citation type="submission" date="2020-07" db="EMBL/GenBank/DDBJ databases">
        <title>Sequencing the genomes of 1000 actinobacteria strains.</title>
        <authorList>
            <person name="Klenk H.-P."/>
        </authorList>
    </citation>
    <scope>NUCLEOTIDE SEQUENCE [LARGE SCALE GENOMIC DNA]</scope>
    <source>
        <strain evidence="5 6">DSM 18248</strain>
    </source>
</reference>
<dbReference type="InterPro" id="IPR014001">
    <property type="entry name" value="Helicase_ATP-bd"/>
</dbReference>
<dbReference type="EMBL" id="JACBZI010000001">
    <property type="protein sequence ID" value="NYI12110.1"/>
    <property type="molecule type" value="Genomic_DNA"/>
</dbReference>
<gene>
    <name evidence="5" type="ORF">BKA05_003625</name>
</gene>
<dbReference type="Pfam" id="PF00271">
    <property type="entry name" value="Helicase_C"/>
    <property type="match status" value="1"/>
</dbReference>
<dbReference type="FunFam" id="3.40.50.300:FF:000533">
    <property type="entry name" value="Helicase, Snf2 family"/>
    <property type="match status" value="1"/>
</dbReference>
<organism evidence="5 6">
    <name type="scientific">Nocardioides marinus</name>
    <dbReference type="NCBI Taxonomy" id="374514"/>
    <lineage>
        <taxon>Bacteria</taxon>
        <taxon>Bacillati</taxon>
        <taxon>Actinomycetota</taxon>
        <taxon>Actinomycetes</taxon>
        <taxon>Propionibacteriales</taxon>
        <taxon>Nocardioidaceae</taxon>
        <taxon>Nocardioides</taxon>
    </lineage>
</organism>
<proteinExistence type="predicted"/>
<feature type="region of interest" description="Disordered" evidence="2">
    <location>
        <begin position="76"/>
        <end position="96"/>
    </location>
</feature>
<dbReference type="Pfam" id="PF00176">
    <property type="entry name" value="SNF2-rel_dom"/>
    <property type="match status" value="1"/>
</dbReference>
<feature type="region of interest" description="Disordered" evidence="2">
    <location>
        <begin position="137"/>
        <end position="169"/>
    </location>
</feature>
<dbReference type="PROSITE" id="PS51192">
    <property type="entry name" value="HELICASE_ATP_BIND_1"/>
    <property type="match status" value="1"/>
</dbReference>
<dbReference type="SUPFAM" id="SSF52540">
    <property type="entry name" value="P-loop containing nucleoside triphosphate hydrolases"/>
    <property type="match status" value="2"/>
</dbReference>
<protein>
    <submittedName>
        <fullName evidence="5">Superfamily II DNA or RNA helicase</fullName>
    </submittedName>
</protein>
<dbReference type="AlphaFoldDB" id="A0A7Y9YKP3"/>
<keyword evidence="6" id="KW-1185">Reference proteome</keyword>
<dbReference type="Gene3D" id="3.40.50.10810">
    <property type="entry name" value="Tandem AAA-ATPase domain"/>
    <property type="match status" value="1"/>
</dbReference>
<keyword evidence="5" id="KW-0067">ATP-binding</keyword>
<dbReference type="InterPro" id="IPR049730">
    <property type="entry name" value="SNF2/RAD54-like_C"/>
</dbReference>
<dbReference type="SMART" id="SM00487">
    <property type="entry name" value="DEXDc"/>
    <property type="match status" value="1"/>
</dbReference>
<dbReference type="InterPro" id="IPR001650">
    <property type="entry name" value="Helicase_C-like"/>
</dbReference>
<keyword evidence="1" id="KW-0378">Hydrolase</keyword>
<dbReference type="GO" id="GO:0005524">
    <property type="term" value="F:ATP binding"/>
    <property type="evidence" value="ECO:0007669"/>
    <property type="project" value="InterPro"/>
</dbReference>
<dbReference type="RefSeq" id="WP_179532702.1">
    <property type="nucleotide sequence ID" value="NZ_BAAAPP010000001.1"/>
</dbReference>
<evidence type="ECO:0000313" key="6">
    <source>
        <dbReference type="Proteomes" id="UP000537326"/>
    </source>
</evidence>
<evidence type="ECO:0000259" key="3">
    <source>
        <dbReference type="PROSITE" id="PS51192"/>
    </source>
</evidence>
<dbReference type="GO" id="GO:0004386">
    <property type="term" value="F:helicase activity"/>
    <property type="evidence" value="ECO:0007669"/>
    <property type="project" value="UniProtKB-KW"/>
</dbReference>
<evidence type="ECO:0000313" key="5">
    <source>
        <dbReference type="EMBL" id="NYI12110.1"/>
    </source>
</evidence>
<keyword evidence="5" id="KW-0547">Nucleotide-binding</keyword>
<dbReference type="PANTHER" id="PTHR45629:SF7">
    <property type="entry name" value="DNA EXCISION REPAIR PROTEIN ERCC-6-RELATED"/>
    <property type="match status" value="1"/>
</dbReference>
<dbReference type="Pfam" id="PF12419">
    <property type="entry name" value="DUF3670"/>
    <property type="match status" value="1"/>
</dbReference>
<dbReference type="GO" id="GO:0016787">
    <property type="term" value="F:hydrolase activity"/>
    <property type="evidence" value="ECO:0007669"/>
    <property type="project" value="UniProtKB-KW"/>
</dbReference>
<evidence type="ECO:0000259" key="4">
    <source>
        <dbReference type="PROSITE" id="PS51194"/>
    </source>
</evidence>
<dbReference type="GO" id="GO:0015616">
    <property type="term" value="F:DNA translocase activity"/>
    <property type="evidence" value="ECO:0007669"/>
    <property type="project" value="TreeGrafter"/>
</dbReference>
<dbReference type="SMART" id="SM00490">
    <property type="entry name" value="HELICc"/>
    <property type="match status" value="1"/>
</dbReference>
<dbReference type="InterPro" id="IPR000330">
    <property type="entry name" value="SNF2_N"/>
</dbReference>
<comment type="caution">
    <text evidence="5">The sequence shown here is derived from an EMBL/GenBank/DDBJ whole genome shotgun (WGS) entry which is preliminary data.</text>
</comment>
<dbReference type="InterPro" id="IPR038718">
    <property type="entry name" value="SNF2-like_sf"/>
</dbReference>
<dbReference type="PROSITE" id="PS51194">
    <property type="entry name" value="HELICASE_CTER"/>
    <property type="match status" value="1"/>
</dbReference>
<evidence type="ECO:0000256" key="1">
    <source>
        <dbReference type="ARBA" id="ARBA00022801"/>
    </source>
</evidence>
<dbReference type="Gene3D" id="3.40.50.300">
    <property type="entry name" value="P-loop containing nucleotide triphosphate hydrolases"/>
    <property type="match status" value="1"/>
</dbReference>
<dbReference type="PANTHER" id="PTHR45629">
    <property type="entry name" value="SNF2/RAD54 FAMILY MEMBER"/>
    <property type="match status" value="1"/>
</dbReference>
<dbReference type="InterPro" id="IPR027417">
    <property type="entry name" value="P-loop_NTPase"/>
</dbReference>
<dbReference type="InterPro" id="IPR050496">
    <property type="entry name" value="SNF2_RAD54_helicase_repair"/>
</dbReference>
<accession>A0A7Y9YKP3</accession>
<dbReference type="Proteomes" id="UP000537326">
    <property type="component" value="Unassembled WGS sequence"/>
</dbReference>
<evidence type="ECO:0000256" key="2">
    <source>
        <dbReference type="SAM" id="MobiDB-lite"/>
    </source>
</evidence>
<dbReference type="CDD" id="cd18793">
    <property type="entry name" value="SF2_C_SNF"/>
    <property type="match status" value="1"/>
</dbReference>
<name>A0A7Y9YKP3_9ACTN</name>
<keyword evidence="5" id="KW-0347">Helicase</keyword>
<sequence>MGFVPVTGTATFRPAVPPRDSVVEFVDERRTVALPVRAAIPVLTKAHAREDLHPSVALLSGAALLGMRLVAAGAFEPAPEEPGRPPSWRVGGLSEDDEDRVRMLARSRAAGEQDAADAEQVVRAVLDAVADAVPRSAPVAGARPAPRRRPPRRAGGPEGGAAPVNTAPDDAFQERLQRRIAKIRRGSDLPHLVTISLRVEADEEELVAGSVRLVLQVHDERDPLHMADASALWLDDPEDHGFGDRARTHATIALRAAAEAWPVLDRLLALRVPDQVTLEAEEIVSLLEDGVAALAERGVDVLWPRSLGRDLTASAVLDTAPRRSGTREAPLQTGLLTPDSVFAFQWQVALEGDPLTAEEMETLAASAAPVVKLRGAWRVVDPSITRKARKRLVREVKPAEAVAAALSGVATLGEDQPAEVVVGASLLKVREQLRTAATREPVEPPAALAATLRDYQRHGLTWLAELTGLGLGACLADDMGLGKTLTLISLHLHRAEQARAVGRALAPTLVVCPTSLLGNWEAEIQRFAPGVPVRRFHGGTRSLAGLPGAGEEAGATLLDPTPDGDPGFVLTTYGTMRVDTTTKDRPSELGEVTWGLVVADEAQHVKNSRSTTARGLRSIGSGARVALTGTPVENDLTELWSILDWATPGLLGSRQAFRRVWAAPIEAGVDPAVTARFAELIGPFLLRRRKSDPGIAPELPPKTETDHPLTLTREQVVLYEAFVRDTMEHIERADEHTRRGLVLSLLTGCKQICNHPAHFLKQGGARVAGRSEKIDLLDELLGTVLAEDGAALVFTQYVEMARLVSRHLATAGIPHQLLHGGTPVREREEMVRRFQSDGADRVPVFLLSLKAGGTGLNLTRADHVIHLDRWWNPAVEDQATDRAYRIGQTKPVQVHRMVTRGTIEERVGLLLERKRSLADAVLGRGEAALTELSDDELRDLVSLRPA</sequence>